<feature type="domain" description="Aconitase A/isopropylmalate dehydratase small subunit swivel" evidence="1">
    <location>
        <begin position="20"/>
        <end position="122"/>
    </location>
</feature>
<dbReference type="SUPFAM" id="SSF52016">
    <property type="entry name" value="LeuD/IlvD-like"/>
    <property type="match status" value="1"/>
</dbReference>
<proteinExistence type="predicted"/>
<dbReference type="Proteomes" id="UP000239757">
    <property type="component" value="Unassembled WGS sequence"/>
</dbReference>
<evidence type="ECO:0000313" key="2">
    <source>
        <dbReference type="EMBL" id="PPS08474.1"/>
    </source>
</evidence>
<dbReference type="GO" id="GO:0043436">
    <property type="term" value="P:oxoacid metabolic process"/>
    <property type="evidence" value="ECO:0007669"/>
    <property type="project" value="UniProtKB-ARBA"/>
</dbReference>
<dbReference type="EMBL" id="KZ663995">
    <property type="protein sequence ID" value="PPS08474.1"/>
    <property type="molecule type" value="Genomic_DNA"/>
</dbReference>
<dbReference type="AlphaFoldDB" id="A0A2P5XYR1"/>
<dbReference type="Pfam" id="PF00694">
    <property type="entry name" value="Aconitase_C"/>
    <property type="match status" value="1"/>
</dbReference>
<dbReference type="PANTHER" id="PTHR11670">
    <property type="entry name" value="ACONITASE/IRON-RESPONSIVE ELEMENT FAMILY MEMBER"/>
    <property type="match status" value="1"/>
</dbReference>
<dbReference type="GO" id="GO:0016836">
    <property type="term" value="F:hydro-lyase activity"/>
    <property type="evidence" value="ECO:0007669"/>
    <property type="project" value="UniProtKB-ARBA"/>
</dbReference>
<reference evidence="2 3" key="1">
    <citation type="submission" date="2015-01" db="EMBL/GenBank/DDBJ databases">
        <title>Genome of allotetraploid Gossypium barbadense reveals genomic plasticity and fiber elongation in cotton evolution.</title>
        <authorList>
            <person name="Chen X."/>
            <person name="Liu X."/>
            <person name="Zhao B."/>
            <person name="Zheng H."/>
            <person name="Hu Y."/>
            <person name="Lu G."/>
            <person name="Yang C."/>
            <person name="Chen J."/>
            <person name="Shan C."/>
            <person name="Zhang L."/>
            <person name="Zhou Y."/>
            <person name="Wang L."/>
            <person name="Guo W."/>
            <person name="Bai Y."/>
            <person name="Ruan J."/>
            <person name="Shangguan X."/>
            <person name="Mao Y."/>
            <person name="Jiang J."/>
            <person name="Zhu Y."/>
            <person name="Lei J."/>
            <person name="Kang H."/>
            <person name="Chen S."/>
            <person name="He X."/>
            <person name="Wang R."/>
            <person name="Wang Y."/>
            <person name="Chen J."/>
            <person name="Wang L."/>
            <person name="Yu S."/>
            <person name="Wang B."/>
            <person name="Wei J."/>
            <person name="Song S."/>
            <person name="Lu X."/>
            <person name="Gao Z."/>
            <person name="Gu W."/>
            <person name="Deng X."/>
            <person name="Ma D."/>
            <person name="Wang S."/>
            <person name="Liang W."/>
            <person name="Fang L."/>
            <person name="Cai C."/>
            <person name="Zhu X."/>
            <person name="Zhou B."/>
            <person name="Zhang Y."/>
            <person name="Chen Z."/>
            <person name="Xu S."/>
            <person name="Zhu R."/>
            <person name="Wang S."/>
            <person name="Zhang T."/>
            <person name="Zhao G."/>
        </authorList>
    </citation>
    <scope>NUCLEOTIDE SEQUENCE [LARGE SCALE GENOMIC DNA]</scope>
    <source>
        <strain evidence="3">cv. Xinhai21</strain>
        <tissue evidence="2">Leaf</tissue>
    </source>
</reference>
<evidence type="ECO:0000259" key="1">
    <source>
        <dbReference type="Pfam" id="PF00694"/>
    </source>
</evidence>
<name>A0A2P5XYR1_GOSBA</name>
<dbReference type="InterPro" id="IPR000573">
    <property type="entry name" value="AconitaseA/IPMdHydase_ssu_swvl"/>
</dbReference>
<accession>A0A2P5XYR1</accession>
<gene>
    <name evidence="2" type="ORF">GOBAR_AA12175</name>
</gene>
<dbReference type="OrthoDB" id="2224430at2759"/>
<sequence length="209" mass="23113">MGGKIGEIGLRKKENVFRALKKRDFNTYGSRRSNDEVMARGAFANIRFVNKLLKGEFSPKIIHVPTGDKLNVYDAAMKYEATGQDTIILAGSDYGSGSSRDWAAKGPMLVGVKAVIAKSFERESGRYGIITCCFKAGEDADTLGLTGLERYKIHLPSKICEIRAGQDVTITTDTRKSFTCSVRFNSKVELAYFNHGAILPFIIQNLNKE</sequence>
<protein>
    <recommendedName>
        <fullName evidence="1">Aconitase A/isopropylmalate dehydratase small subunit swivel domain-containing protein</fullName>
    </recommendedName>
</protein>
<dbReference type="InterPro" id="IPR006249">
    <property type="entry name" value="Aconitase/IRP2"/>
</dbReference>
<dbReference type="Gene3D" id="3.20.19.10">
    <property type="entry name" value="Aconitase, domain 4"/>
    <property type="match status" value="1"/>
</dbReference>
<organism evidence="2 3">
    <name type="scientific">Gossypium barbadense</name>
    <name type="common">Sea Island cotton</name>
    <name type="synonym">Hibiscus barbadensis</name>
    <dbReference type="NCBI Taxonomy" id="3634"/>
    <lineage>
        <taxon>Eukaryota</taxon>
        <taxon>Viridiplantae</taxon>
        <taxon>Streptophyta</taxon>
        <taxon>Embryophyta</taxon>
        <taxon>Tracheophyta</taxon>
        <taxon>Spermatophyta</taxon>
        <taxon>Magnoliopsida</taxon>
        <taxon>eudicotyledons</taxon>
        <taxon>Gunneridae</taxon>
        <taxon>Pentapetalae</taxon>
        <taxon>rosids</taxon>
        <taxon>malvids</taxon>
        <taxon>Malvales</taxon>
        <taxon>Malvaceae</taxon>
        <taxon>Malvoideae</taxon>
        <taxon>Gossypium</taxon>
    </lineage>
</organism>
<dbReference type="InterPro" id="IPR015928">
    <property type="entry name" value="Aconitase/3IPM_dehydase_swvl"/>
</dbReference>
<evidence type="ECO:0000313" key="3">
    <source>
        <dbReference type="Proteomes" id="UP000239757"/>
    </source>
</evidence>